<dbReference type="AlphaFoldDB" id="A0A2U9CPW4"/>
<accession>A0A2U9CPW4</accession>
<keyword evidence="2" id="KW-1185">Reference proteome</keyword>
<gene>
    <name evidence="1" type="ORF">SMAX5B_017276</name>
</gene>
<organism evidence="1 2">
    <name type="scientific">Scophthalmus maximus</name>
    <name type="common">Turbot</name>
    <name type="synonym">Psetta maxima</name>
    <dbReference type="NCBI Taxonomy" id="52904"/>
    <lineage>
        <taxon>Eukaryota</taxon>
        <taxon>Metazoa</taxon>
        <taxon>Chordata</taxon>
        <taxon>Craniata</taxon>
        <taxon>Vertebrata</taxon>
        <taxon>Euteleostomi</taxon>
        <taxon>Actinopterygii</taxon>
        <taxon>Neopterygii</taxon>
        <taxon>Teleostei</taxon>
        <taxon>Neoteleostei</taxon>
        <taxon>Acanthomorphata</taxon>
        <taxon>Carangaria</taxon>
        <taxon>Pleuronectiformes</taxon>
        <taxon>Pleuronectoidei</taxon>
        <taxon>Scophthalmidae</taxon>
        <taxon>Scophthalmus</taxon>
    </lineage>
</organism>
<dbReference type="EMBL" id="CP026260">
    <property type="protein sequence ID" value="AWP18000.1"/>
    <property type="molecule type" value="Genomic_DNA"/>
</dbReference>
<sequence>MYLQRVSALLYNQAAGRYDSIMTQGATQPGNKCVTFWAGDEAQNTEGEMISIGSYVQKDGGFRPRVVPATARQRARKAQSISQNMRVRINYVANGARNCGGIEGQGAGNLARMSSCRSLSQCDEHGARARID</sequence>
<protein>
    <submittedName>
        <fullName evidence="1">Uncharacterized protein</fullName>
    </submittedName>
</protein>
<proteinExistence type="predicted"/>
<evidence type="ECO:0000313" key="2">
    <source>
        <dbReference type="Proteomes" id="UP000246464"/>
    </source>
</evidence>
<dbReference type="Proteomes" id="UP000246464">
    <property type="component" value="Chromosome 18"/>
</dbReference>
<reference evidence="1 2" key="1">
    <citation type="submission" date="2017-12" db="EMBL/GenBank/DDBJ databases">
        <title>Integrating genomic resources of turbot (Scophthalmus maximus) in depth evaluation of genetic and physical mapping variation across individuals.</title>
        <authorList>
            <person name="Martinez P."/>
        </authorList>
    </citation>
    <scope>NUCLEOTIDE SEQUENCE [LARGE SCALE GENOMIC DNA]</scope>
</reference>
<name>A0A2U9CPW4_SCOMX</name>
<evidence type="ECO:0000313" key="1">
    <source>
        <dbReference type="EMBL" id="AWP18000.1"/>
    </source>
</evidence>